<dbReference type="Proteomes" id="UP001054821">
    <property type="component" value="Chromosome 8"/>
</dbReference>
<reference evidence="2 3" key="1">
    <citation type="journal article" date="2022" name="G3 (Bethesda)">
        <title>Whole-genome sequence and methylome profiling of the almond [Prunus dulcis (Mill.) D.A. Webb] cultivar 'Nonpareil'.</title>
        <authorList>
            <person name="D'Amico-Willman K.M."/>
            <person name="Ouma W.Z."/>
            <person name="Meulia T."/>
            <person name="Sideli G.M."/>
            <person name="Gradziel T.M."/>
            <person name="Fresnedo-Ramirez J."/>
        </authorList>
    </citation>
    <scope>NUCLEOTIDE SEQUENCE [LARGE SCALE GENOMIC DNA]</scope>
    <source>
        <strain evidence="2">Clone GOH B32 T37-40</strain>
    </source>
</reference>
<dbReference type="AlphaFoldDB" id="A0AAD4YN29"/>
<feature type="compositionally biased region" description="Gly residues" evidence="1">
    <location>
        <begin position="59"/>
        <end position="68"/>
    </location>
</feature>
<sequence length="121" mass="13133">MATLQIDLIRPNRQLEQLERFKIHNWVDENGGRRRKIGSLEVSVSSHRSFADSGQHGSSTGGRSVGEGRGLDGSSNATGPVASGALRRRKQALEGGGPFSREERGLAGFIDSTSKYLRLCH</sequence>
<name>A0AAD4YN29_PRUDU</name>
<gene>
    <name evidence="2" type="ORF">L3X38_045383</name>
</gene>
<evidence type="ECO:0000313" key="3">
    <source>
        <dbReference type="Proteomes" id="UP001054821"/>
    </source>
</evidence>
<evidence type="ECO:0000313" key="2">
    <source>
        <dbReference type="EMBL" id="KAI5316207.1"/>
    </source>
</evidence>
<protein>
    <submittedName>
        <fullName evidence="2">Uncharacterized protein</fullName>
    </submittedName>
</protein>
<organism evidence="2 3">
    <name type="scientific">Prunus dulcis</name>
    <name type="common">Almond</name>
    <name type="synonym">Amygdalus dulcis</name>
    <dbReference type="NCBI Taxonomy" id="3755"/>
    <lineage>
        <taxon>Eukaryota</taxon>
        <taxon>Viridiplantae</taxon>
        <taxon>Streptophyta</taxon>
        <taxon>Embryophyta</taxon>
        <taxon>Tracheophyta</taxon>
        <taxon>Spermatophyta</taxon>
        <taxon>Magnoliopsida</taxon>
        <taxon>eudicotyledons</taxon>
        <taxon>Gunneridae</taxon>
        <taxon>Pentapetalae</taxon>
        <taxon>rosids</taxon>
        <taxon>fabids</taxon>
        <taxon>Rosales</taxon>
        <taxon>Rosaceae</taxon>
        <taxon>Amygdaloideae</taxon>
        <taxon>Amygdaleae</taxon>
        <taxon>Prunus</taxon>
    </lineage>
</organism>
<proteinExistence type="predicted"/>
<feature type="region of interest" description="Disordered" evidence="1">
    <location>
        <begin position="46"/>
        <end position="105"/>
    </location>
</feature>
<accession>A0AAD4YN29</accession>
<keyword evidence="3" id="KW-1185">Reference proteome</keyword>
<comment type="caution">
    <text evidence="2">The sequence shown here is derived from an EMBL/GenBank/DDBJ whole genome shotgun (WGS) entry which is preliminary data.</text>
</comment>
<evidence type="ECO:0000256" key="1">
    <source>
        <dbReference type="SAM" id="MobiDB-lite"/>
    </source>
</evidence>
<dbReference type="EMBL" id="JAJFAZ020000008">
    <property type="protein sequence ID" value="KAI5316207.1"/>
    <property type="molecule type" value="Genomic_DNA"/>
</dbReference>